<evidence type="ECO:0000256" key="3">
    <source>
        <dbReference type="ARBA" id="ARBA00007501"/>
    </source>
</evidence>
<dbReference type="NCBIfam" id="NF002745">
    <property type="entry name" value="PRK02749.1"/>
    <property type="match status" value="1"/>
</dbReference>
<accession>A0A1U7HXX7</accession>
<evidence type="ECO:0000256" key="9">
    <source>
        <dbReference type="SAM" id="MobiDB-lite"/>
    </source>
</evidence>
<dbReference type="PANTHER" id="PTHR34549">
    <property type="entry name" value="PHOTOSYSTEM I REACTION CENTER SUBUNIT IV A, CHLOROPLASTIC-RELATED"/>
    <property type="match status" value="1"/>
</dbReference>
<name>A0A1U7HXX7_9CHRO</name>
<dbReference type="Gene3D" id="2.30.30.50">
    <property type="match status" value="1"/>
</dbReference>
<keyword evidence="11" id="KW-1185">Reference proteome</keyword>
<feature type="compositionally biased region" description="Polar residues" evidence="9">
    <location>
        <begin position="110"/>
        <end position="126"/>
    </location>
</feature>
<dbReference type="EMBL" id="MRCC01000003">
    <property type="protein sequence ID" value="OKH28468.1"/>
    <property type="molecule type" value="Genomic_DNA"/>
</dbReference>
<comment type="subcellular location">
    <subcellularLocation>
        <location evidence="8">Cellular thylakoid membrane</location>
        <topology evidence="8">Peripheral membrane protein</topology>
    </subcellularLocation>
    <subcellularLocation>
        <location evidence="2">Membrane</location>
        <topology evidence="2">Peripheral membrane protein</topology>
    </subcellularLocation>
</comment>
<evidence type="ECO:0000256" key="7">
    <source>
        <dbReference type="ARBA" id="ARBA00023136"/>
    </source>
</evidence>
<dbReference type="Pfam" id="PF02427">
    <property type="entry name" value="PSI_PsaE"/>
    <property type="match status" value="1"/>
</dbReference>
<evidence type="ECO:0000256" key="4">
    <source>
        <dbReference type="ARBA" id="ARBA00019865"/>
    </source>
</evidence>
<evidence type="ECO:0000256" key="5">
    <source>
        <dbReference type="ARBA" id="ARBA00022531"/>
    </source>
</evidence>
<comment type="similarity">
    <text evidence="3 8">Belongs to the PsaE family.</text>
</comment>
<keyword evidence="8" id="KW-0793">Thylakoid</keyword>
<dbReference type="GO" id="GO:0009538">
    <property type="term" value="C:photosystem I reaction center"/>
    <property type="evidence" value="ECO:0007669"/>
    <property type="project" value="InterPro"/>
</dbReference>
<dbReference type="PANTHER" id="PTHR34549:SF2">
    <property type="entry name" value="PHOTOSYSTEM I SUBUNIT IV"/>
    <property type="match status" value="1"/>
</dbReference>
<dbReference type="AlphaFoldDB" id="A0A1U7HXX7"/>
<dbReference type="SUPFAM" id="SSF50090">
    <property type="entry name" value="Electron transport accessory proteins"/>
    <property type="match status" value="1"/>
</dbReference>
<comment type="function">
    <text evidence="1 8">Stabilizes the interaction between PsaC and the PSI core, assists the docking of the ferredoxin to PSI and interacts with ferredoxin-NADP oxidoreductase.</text>
</comment>
<comment type="caution">
    <text evidence="10">The sequence shown here is derived from an EMBL/GenBank/DDBJ whole genome shotgun (WGS) entry which is preliminary data.</text>
</comment>
<dbReference type="HAMAP" id="MF_00613">
    <property type="entry name" value="PSI_PsaE"/>
    <property type="match status" value="1"/>
</dbReference>
<reference evidence="10 11" key="1">
    <citation type="submission" date="2016-11" db="EMBL/GenBank/DDBJ databases">
        <title>Draft Genome Sequences of Nine Cyanobacterial Strains from Diverse Habitats.</title>
        <authorList>
            <person name="Zhu T."/>
            <person name="Hou S."/>
            <person name="Lu X."/>
            <person name="Hess W.R."/>
        </authorList>
    </citation>
    <scope>NUCLEOTIDE SEQUENCE [LARGE SCALE GENOMIC DNA]</scope>
    <source>
        <strain evidence="10 11">5.2 s.c.1</strain>
    </source>
</reference>
<protein>
    <recommendedName>
        <fullName evidence="4 8">Photosystem I reaction center subunit IV</fullName>
    </recommendedName>
</protein>
<organism evidence="10 11">
    <name type="scientific">Chroogloeocystis siderophila 5.2 s.c.1</name>
    <dbReference type="NCBI Taxonomy" id="247279"/>
    <lineage>
        <taxon>Bacteria</taxon>
        <taxon>Bacillati</taxon>
        <taxon>Cyanobacteriota</taxon>
        <taxon>Cyanophyceae</taxon>
        <taxon>Oscillatoriophycideae</taxon>
        <taxon>Chroococcales</taxon>
        <taxon>Chroococcaceae</taxon>
        <taxon>Chroogloeocystis</taxon>
    </lineage>
</organism>
<dbReference type="OrthoDB" id="427926at2"/>
<dbReference type="InterPro" id="IPR003375">
    <property type="entry name" value="PSI_PsaE"/>
</dbReference>
<evidence type="ECO:0000313" key="10">
    <source>
        <dbReference type="EMBL" id="OKH28468.1"/>
    </source>
</evidence>
<evidence type="ECO:0000256" key="1">
    <source>
        <dbReference type="ARBA" id="ARBA00001993"/>
    </source>
</evidence>
<feature type="region of interest" description="Disordered" evidence="9">
    <location>
        <begin position="62"/>
        <end position="126"/>
    </location>
</feature>
<dbReference type="STRING" id="247279.NIES1031_04325"/>
<dbReference type="GO" id="GO:0031676">
    <property type="term" value="C:plasma membrane-derived thylakoid membrane"/>
    <property type="evidence" value="ECO:0007669"/>
    <property type="project" value="UniProtKB-SubCell"/>
</dbReference>
<keyword evidence="7 8" id="KW-0472">Membrane</keyword>
<evidence type="ECO:0000256" key="8">
    <source>
        <dbReference type="HAMAP-Rule" id="MF_00613"/>
    </source>
</evidence>
<gene>
    <name evidence="8" type="primary">psaE</name>
    <name evidence="10" type="ORF">NIES1031_04325</name>
</gene>
<dbReference type="InterPro" id="IPR008990">
    <property type="entry name" value="Elect_transpt_acc-like_dom_sf"/>
</dbReference>
<dbReference type="Proteomes" id="UP000185984">
    <property type="component" value="Unassembled WGS sequence"/>
</dbReference>
<proteinExistence type="inferred from homology"/>
<evidence type="ECO:0000313" key="11">
    <source>
        <dbReference type="Proteomes" id="UP000185984"/>
    </source>
</evidence>
<keyword evidence="6 8" id="KW-0603">Photosystem I</keyword>
<keyword evidence="5 8" id="KW-0602">Photosynthesis</keyword>
<evidence type="ECO:0000256" key="6">
    <source>
        <dbReference type="ARBA" id="ARBA00022836"/>
    </source>
</evidence>
<dbReference type="GO" id="GO:0015979">
    <property type="term" value="P:photosynthesis"/>
    <property type="evidence" value="ECO:0007669"/>
    <property type="project" value="UniProtKB-UniRule"/>
</dbReference>
<sequence>MVERGSKVRILRKESYWFQDVGVVASVDKSGIRYPVIVRFDKVNYAGVNTNNFAETELVEIEKPAPKAKKATPATTGGKQTTIDERTRTTGQGTPLKPEGKTTAAPESGEGSSTVVGDANQGTESR</sequence>
<evidence type="ECO:0000256" key="2">
    <source>
        <dbReference type="ARBA" id="ARBA00004170"/>
    </source>
</evidence>